<protein>
    <recommendedName>
        <fullName evidence="2">histidine kinase</fullName>
        <ecNumber evidence="2">2.7.13.3</ecNumber>
    </recommendedName>
</protein>
<dbReference type="EMBL" id="JAUQSY010000002">
    <property type="protein sequence ID" value="MDO7873814.1"/>
    <property type="molecule type" value="Genomic_DNA"/>
</dbReference>
<feature type="chain" id="PRO_5046588222" description="histidine kinase" evidence="10">
    <location>
        <begin position="20"/>
        <end position="608"/>
    </location>
</feature>
<dbReference type="Pfam" id="PF02518">
    <property type="entry name" value="HATPase_c"/>
    <property type="match status" value="1"/>
</dbReference>
<gene>
    <name evidence="13" type="ORF">Q5H93_03650</name>
</gene>
<evidence type="ECO:0000256" key="5">
    <source>
        <dbReference type="ARBA" id="ARBA00022741"/>
    </source>
</evidence>
<proteinExistence type="predicted"/>
<comment type="catalytic activity">
    <reaction evidence="1">
        <text>ATP + protein L-histidine = ADP + protein N-phospho-L-histidine.</text>
        <dbReference type="EC" id="2.7.13.3"/>
    </reaction>
</comment>
<dbReference type="InterPro" id="IPR003594">
    <property type="entry name" value="HATPase_dom"/>
</dbReference>
<dbReference type="InterPro" id="IPR011712">
    <property type="entry name" value="Sig_transdc_His_kin_sub3_dim/P"/>
</dbReference>
<evidence type="ECO:0000256" key="1">
    <source>
        <dbReference type="ARBA" id="ARBA00000085"/>
    </source>
</evidence>
<keyword evidence="14" id="KW-1185">Reference proteome</keyword>
<sequence>MRRCFLFLLLSVLSLAAPAQSSPPPERMPAVPMRPDSLRARLARPGLPDTTRVKYLLRFSTLYLSSQQDSSRLYARQALRLAQRRGFDWGAARAWSILGAVEFYATDITAAQQAFEQALRLGRRLSDTIMVGRAYIGLGNVANELHNAPAFVAYYAKARQAYAACRPRYVSGELLVAANLANYHLLQGQPALARQALRPMPELLRLQPAPNMEGLYYAHLGAVQLAQHQPDSARQNWLRAVQVARAAQLTDLEAEALRHLAKLALDQHQPALALPYTRQAARAARAWSDQASLAKSLRLQADALAALHRPGAYDTLSRYATLRDTLLTHERVAAVATAQARFDRKGQEARIAGLEKDRLIQALEAERRATRTRLLGTGGALAASLLLGGIVLGYRRRQKAREAALRHRLAADLHDDLGPLLTQLAVESSLLRENVFTPAQLLARLQRLGHTSQQAAQHLGDVLRDLDQGPAAAAPAPVGELVQQLREQAHESLSPHELSLLFTPLAPGLAERLLPAGPRHALTLIFREALHNVVKHAAGATLVQATLAPENNGLQLTLHDDGQAPTATLRPGGRGLRNMHTRAAALGGRCAAGPAPGGGYQVRCWLPA</sequence>
<dbReference type="SUPFAM" id="SSF48452">
    <property type="entry name" value="TPR-like"/>
    <property type="match status" value="2"/>
</dbReference>
<feature type="signal peptide" evidence="10">
    <location>
        <begin position="1"/>
        <end position="19"/>
    </location>
</feature>
<evidence type="ECO:0000256" key="4">
    <source>
        <dbReference type="ARBA" id="ARBA00022679"/>
    </source>
</evidence>
<evidence type="ECO:0000256" key="2">
    <source>
        <dbReference type="ARBA" id="ARBA00012438"/>
    </source>
</evidence>
<evidence type="ECO:0000256" key="3">
    <source>
        <dbReference type="ARBA" id="ARBA00022553"/>
    </source>
</evidence>
<dbReference type="CDD" id="cd16917">
    <property type="entry name" value="HATPase_UhpB-NarQ-NarX-like"/>
    <property type="match status" value="1"/>
</dbReference>
<evidence type="ECO:0000256" key="10">
    <source>
        <dbReference type="SAM" id="SignalP"/>
    </source>
</evidence>
<feature type="domain" description="Signal transduction histidine kinase subgroup 3 dimerisation and phosphoacceptor" evidence="12">
    <location>
        <begin position="406"/>
        <end position="467"/>
    </location>
</feature>
<keyword evidence="4" id="KW-0808">Transferase</keyword>
<keyword evidence="7" id="KW-0067">ATP-binding</keyword>
<dbReference type="Gene3D" id="3.30.565.10">
    <property type="entry name" value="Histidine kinase-like ATPase, C-terminal domain"/>
    <property type="match status" value="1"/>
</dbReference>
<dbReference type="GO" id="GO:0016301">
    <property type="term" value="F:kinase activity"/>
    <property type="evidence" value="ECO:0007669"/>
    <property type="project" value="UniProtKB-KW"/>
</dbReference>
<dbReference type="InterPro" id="IPR036890">
    <property type="entry name" value="HATPase_C_sf"/>
</dbReference>
<keyword evidence="10" id="KW-0732">Signal</keyword>
<evidence type="ECO:0000259" key="11">
    <source>
        <dbReference type="Pfam" id="PF02518"/>
    </source>
</evidence>
<keyword evidence="6 13" id="KW-0418">Kinase</keyword>
<dbReference type="Pfam" id="PF07730">
    <property type="entry name" value="HisKA_3"/>
    <property type="match status" value="1"/>
</dbReference>
<dbReference type="Proteomes" id="UP001176429">
    <property type="component" value="Unassembled WGS sequence"/>
</dbReference>
<dbReference type="PROSITE" id="PS50005">
    <property type="entry name" value="TPR"/>
    <property type="match status" value="1"/>
</dbReference>
<feature type="repeat" description="TPR" evidence="9">
    <location>
        <begin position="92"/>
        <end position="125"/>
    </location>
</feature>
<dbReference type="SMART" id="SM00028">
    <property type="entry name" value="TPR"/>
    <property type="match status" value="3"/>
</dbReference>
<evidence type="ECO:0000313" key="14">
    <source>
        <dbReference type="Proteomes" id="UP001176429"/>
    </source>
</evidence>
<evidence type="ECO:0000259" key="12">
    <source>
        <dbReference type="Pfam" id="PF07730"/>
    </source>
</evidence>
<dbReference type="InterPro" id="IPR050482">
    <property type="entry name" value="Sensor_HK_TwoCompSys"/>
</dbReference>
<dbReference type="InterPro" id="IPR011990">
    <property type="entry name" value="TPR-like_helical_dom_sf"/>
</dbReference>
<keyword evidence="5" id="KW-0547">Nucleotide-binding</keyword>
<name>A0ABT9B6B6_9BACT</name>
<dbReference type="EC" id="2.7.13.3" evidence="2"/>
<evidence type="ECO:0000256" key="8">
    <source>
        <dbReference type="ARBA" id="ARBA00023012"/>
    </source>
</evidence>
<comment type="caution">
    <text evidence="13">The sequence shown here is derived from an EMBL/GenBank/DDBJ whole genome shotgun (WGS) entry which is preliminary data.</text>
</comment>
<dbReference type="RefSeq" id="WP_305005128.1">
    <property type="nucleotide sequence ID" value="NZ_JAUQSY010000002.1"/>
</dbReference>
<keyword evidence="3" id="KW-0597">Phosphoprotein</keyword>
<accession>A0ABT9B6B6</accession>
<evidence type="ECO:0000256" key="7">
    <source>
        <dbReference type="ARBA" id="ARBA00022840"/>
    </source>
</evidence>
<evidence type="ECO:0000256" key="9">
    <source>
        <dbReference type="PROSITE-ProRule" id="PRU00339"/>
    </source>
</evidence>
<dbReference type="InterPro" id="IPR019734">
    <property type="entry name" value="TPR_rpt"/>
</dbReference>
<keyword evidence="8" id="KW-0902">Two-component regulatory system</keyword>
<reference evidence="13" key="1">
    <citation type="submission" date="2023-07" db="EMBL/GenBank/DDBJ databases">
        <authorList>
            <person name="Kim M.K."/>
        </authorList>
    </citation>
    <scope>NUCLEOTIDE SEQUENCE</scope>
    <source>
        <strain evidence="13">ASUV-10-1</strain>
    </source>
</reference>
<keyword evidence="9" id="KW-0802">TPR repeat</keyword>
<dbReference type="SUPFAM" id="SSF55874">
    <property type="entry name" value="ATPase domain of HSP90 chaperone/DNA topoisomerase II/histidine kinase"/>
    <property type="match status" value="1"/>
</dbReference>
<dbReference type="PANTHER" id="PTHR24421:SF10">
    <property type="entry name" value="NITRATE_NITRITE SENSOR PROTEIN NARQ"/>
    <property type="match status" value="1"/>
</dbReference>
<evidence type="ECO:0000313" key="13">
    <source>
        <dbReference type="EMBL" id="MDO7873814.1"/>
    </source>
</evidence>
<dbReference type="PANTHER" id="PTHR24421">
    <property type="entry name" value="NITRATE/NITRITE SENSOR PROTEIN NARX-RELATED"/>
    <property type="match status" value="1"/>
</dbReference>
<dbReference type="Gene3D" id="1.25.40.10">
    <property type="entry name" value="Tetratricopeptide repeat domain"/>
    <property type="match status" value="2"/>
</dbReference>
<organism evidence="13 14">
    <name type="scientific">Hymenobacter aranciens</name>
    <dbReference type="NCBI Taxonomy" id="3063996"/>
    <lineage>
        <taxon>Bacteria</taxon>
        <taxon>Pseudomonadati</taxon>
        <taxon>Bacteroidota</taxon>
        <taxon>Cytophagia</taxon>
        <taxon>Cytophagales</taxon>
        <taxon>Hymenobacteraceae</taxon>
        <taxon>Hymenobacter</taxon>
    </lineage>
</organism>
<feature type="domain" description="Histidine kinase/HSP90-like ATPase" evidence="11">
    <location>
        <begin position="520"/>
        <end position="607"/>
    </location>
</feature>
<evidence type="ECO:0000256" key="6">
    <source>
        <dbReference type="ARBA" id="ARBA00022777"/>
    </source>
</evidence>